<dbReference type="GO" id="GO:0051301">
    <property type="term" value="P:cell division"/>
    <property type="evidence" value="ECO:0007669"/>
    <property type="project" value="UniProtKB-KW"/>
</dbReference>
<keyword evidence="14" id="KW-1185">Reference proteome</keyword>
<keyword evidence="3 10" id="KW-0328">Glycosyltransferase</keyword>
<feature type="domain" description="Glycosyl transferase family 28 C-terminal" evidence="12">
    <location>
        <begin position="189"/>
        <end position="341"/>
    </location>
</feature>
<evidence type="ECO:0000256" key="8">
    <source>
        <dbReference type="ARBA" id="ARBA00023306"/>
    </source>
</evidence>
<dbReference type="GO" id="GO:0009252">
    <property type="term" value="P:peptidoglycan biosynthetic process"/>
    <property type="evidence" value="ECO:0007669"/>
    <property type="project" value="UniProtKB-UniRule"/>
</dbReference>
<dbReference type="EMBL" id="PPCV01000004">
    <property type="protein sequence ID" value="RXW32379.1"/>
    <property type="molecule type" value="Genomic_DNA"/>
</dbReference>
<dbReference type="InterPro" id="IPR004276">
    <property type="entry name" value="GlycoTrans_28_N"/>
</dbReference>
<dbReference type="RefSeq" id="WP_129458601.1">
    <property type="nucleotide sequence ID" value="NZ_PPCV01000004.1"/>
</dbReference>
<dbReference type="HAMAP" id="MF_00033">
    <property type="entry name" value="MurG"/>
    <property type="match status" value="1"/>
</dbReference>
<dbReference type="PANTHER" id="PTHR21015:SF22">
    <property type="entry name" value="GLYCOSYLTRANSFERASE"/>
    <property type="match status" value="1"/>
</dbReference>
<feature type="domain" description="Glycosyltransferase family 28 N-terminal" evidence="11">
    <location>
        <begin position="4"/>
        <end position="143"/>
    </location>
</feature>
<feature type="binding site" evidence="10">
    <location>
        <position position="295"/>
    </location>
    <ligand>
        <name>UDP-N-acetyl-alpha-D-glucosamine</name>
        <dbReference type="ChEBI" id="CHEBI:57705"/>
    </ligand>
</feature>
<dbReference type="Proteomes" id="UP000290624">
    <property type="component" value="Unassembled WGS sequence"/>
</dbReference>
<evidence type="ECO:0000256" key="4">
    <source>
        <dbReference type="ARBA" id="ARBA00022679"/>
    </source>
</evidence>
<comment type="function">
    <text evidence="10">Cell wall formation. Catalyzes the transfer of a GlcNAc subunit on undecaprenyl-pyrophosphoryl-MurNAc-pentapeptide (lipid intermediate I) to form undecaprenyl-pyrophosphoryl-MurNAc-(pentapeptide)GlcNAc (lipid intermediate II).</text>
</comment>
<dbReference type="PANTHER" id="PTHR21015">
    <property type="entry name" value="UDP-N-ACETYLGLUCOSAMINE--N-ACETYLMURAMYL-(PENTAPEPTIDE) PYROPHOSPHORYL-UNDECAPRENOL N-ACETYLGLUCOSAMINE TRANSFERASE 1"/>
    <property type="match status" value="1"/>
</dbReference>
<dbReference type="GO" id="GO:0071555">
    <property type="term" value="P:cell wall organization"/>
    <property type="evidence" value="ECO:0007669"/>
    <property type="project" value="UniProtKB-KW"/>
</dbReference>
<keyword evidence="2 10" id="KW-0132">Cell division</keyword>
<feature type="binding site" evidence="10">
    <location>
        <position position="162"/>
    </location>
    <ligand>
        <name>UDP-N-acetyl-alpha-D-glucosamine</name>
        <dbReference type="ChEBI" id="CHEBI:57705"/>
    </ligand>
</feature>
<dbReference type="GO" id="GO:0051991">
    <property type="term" value="F:UDP-N-acetyl-D-glucosamine:N-acetylmuramoyl-L-alanyl-D-glutamyl-meso-2,6-diaminopimelyl-D-alanyl-D-alanine-diphosphoundecaprenol 4-beta-N-acetylglucosaminlytransferase activity"/>
    <property type="evidence" value="ECO:0007669"/>
    <property type="project" value="RHEA"/>
</dbReference>
<feature type="binding site" evidence="10">
    <location>
        <position position="196"/>
    </location>
    <ligand>
        <name>UDP-N-acetyl-alpha-D-glucosamine</name>
        <dbReference type="ChEBI" id="CHEBI:57705"/>
    </ligand>
</feature>
<protein>
    <recommendedName>
        <fullName evidence="10">UDP-N-acetylglucosamine--N-acetylmuramyl-(pentapeptide) pyrophosphoryl-undecaprenol N-acetylglucosamine transferase</fullName>
        <ecNumber evidence="10">2.4.1.227</ecNumber>
    </recommendedName>
    <alternativeName>
        <fullName evidence="10">Undecaprenyl-PP-MurNAc-pentapeptide-UDPGlcNAc GlcNAc transferase</fullName>
    </alternativeName>
</protein>
<comment type="similarity">
    <text evidence="10">Belongs to the glycosyltransferase 28 family. MurG subfamily.</text>
</comment>
<dbReference type="NCBIfam" id="TIGR01133">
    <property type="entry name" value="murG"/>
    <property type="match status" value="1"/>
</dbReference>
<dbReference type="CDD" id="cd03785">
    <property type="entry name" value="GT28_MurG"/>
    <property type="match status" value="1"/>
</dbReference>
<dbReference type="InterPro" id="IPR006009">
    <property type="entry name" value="GlcNAc_MurG"/>
</dbReference>
<keyword evidence="5 10" id="KW-0133">Cell shape</keyword>
<evidence type="ECO:0000256" key="2">
    <source>
        <dbReference type="ARBA" id="ARBA00022618"/>
    </source>
</evidence>
<evidence type="ECO:0000259" key="12">
    <source>
        <dbReference type="Pfam" id="PF04101"/>
    </source>
</evidence>
<evidence type="ECO:0000256" key="7">
    <source>
        <dbReference type="ARBA" id="ARBA00023136"/>
    </source>
</evidence>
<dbReference type="EC" id="2.4.1.227" evidence="10"/>
<dbReference type="SUPFAM" id="SSF53756">
    <property type="entry name" value="UDP-Glycosyltransferase/glycogen phosphorylase"/>
    <property type="match status" value="1"/>
</dbReference>
<comment type="pathway">
    <text evidence="10">Cell wall biogenesis; peptidoglycan biosynthesis.</text>
</comment>
<evidence type="ECO:0000256" key="3">
    <source>
        <dbReference type="ARBA" id="ARBA00022676"/>
    </source>
</evidence>
<evidence type="ECO:0000256" key="9">
    <source>
        <dbReference type="ARBA" id="ARBA00023316"/>
    </source>
</evidence>
<name>A0A4Q2EGI1_9ACTN</name>
<dbReference type="Pfam" id="PF03033">
    <property type="entry name" value="Glyco_transf_28"/>
    <property type="match status" value="1"/>
</dbReference>
<comment type="caution">
    <text evidence="10">Lacks conserved residue(s) required for the propagation of feature annotation.</text>
</comment>
<keyword evidence="8 10" id="KW-0131">Cell cycle</keyword>
<comment type="catalytic activity">
    <reaction evidence="10">
        <text>di-trans,octa-cis-undecaprenyl diphospho-N-acetyl-alpha-D-muramoyl-L-alanyl-D-glutamyl-meso-2,6-diaminopimeloyl-D-alanyl-D-alanine + UDP-N-acetyl-alpha-D-glucosamine = di-trans,octa-cis-undecaprenyl diphospho-[N-acetyl-alpha-D-glucosaminyl-(1-&gt;4)]-N-acetyl-alpha-D-muramoyl-L-alanyl-D-glutamyl-meso-2,6-diaminopimeloyl-D-alanyl-D-alanine + UDP + H(+)</text>
        <dbReference type="Rhea" id="RHEA:31227"/>
        <dbReference type="ChEBI" id="CHEBI:15378"/>
        <dbReference type="ChEBI" id="CHEBI:57705"/>
        <dbReference type="ChEBI" id="CHEBI:58223"/>
        <dbReference type="ChEBI" id="CHEBI:61387"/>
        <dbReference type="ChEBI" id="CHEBI:61388"/>
        <dbReference type="EC" id="2.4.1.227"/>
    </reaction>
</comment>
<dbReference type="UniPathway" id="UPA00219"/>
<evidence type="ECO:0000313" key="14">
    <source>
        <dbReference type="Proteomes" id="UP000290624"/>
    </source>
</evidence>
<dbReference type="GO" id="GO:0005886">
    <property type="term" value="C:plasma membrane"/>
    <property type="evidence" value="ECO:0007669"/>
    <property type="project" value="UniProtKB-SubCell"/>
</dbReference>
<sequence>MVSIVLAGGGTAGHTSPLIATAERLREQEPGVSLVAVGTPKGIESRVIPAAGLDLRMIPPVPLPRSLTPALARVPAKLWDAVRQAGAILDEVDADAVVGFGGYVSLPVYLAAKKRGVPVVLHEQNAVPGLANKIAATFAKVVAVTFPGTPLRGARFVGMPLRSAISDLDVTTDRPPALAALGLSGERPVLLVSGGSQGAVAINDATFAARDDLLAAGVDILHVLGPKNMTPDLVEVTDPATGALYRPVAYVDAMEQAYAAADVMVGRSGAGTVMETATVGLPVVFVPLPHGNGEQARNVSFLVEGGAGILVPNAELDGPRLLAEVLPLIQNPERLAAVRERLAGLVPADAAADLAAMVLRVAPGE</sequence>
<reference evidence="13 14" key="1">
    <citation type="submission" date="2018-01" db="EMBL/GenBank/DDBJ databases">
        <title>Lactibacter flavus gen. nov., sp. nov., a novel bacterium of the family Propionibacteriaceae isolated from raw milk and dairy products.</title>
        <authorList>
            <person name="Wenning M."/>
            <person name="Breitenwieser F."/>
            <person name="Huptas C."/>
            <person name="von Neubeck M."/>
            <person name="Busse H.-J."/>
            <person name="Scherer S."/>
        </authorList>
    </citation>
    <scope>NUCLEOTIDE SEQUENCE [LARGE SCALE GENOMIC DNA]</scope>
    <source>
        <strain evidence="13 14">VG341</strain>
    </source>
</reference>
<keyword evidence="4 10" id="KW-0808">Transferase</keyword>
<dbReference type="Pfam" id="PF04101">
    <property type="entry name" value="Glyco_tran_28_C"/>
    <property type="match status" value="1"/>
</dbReference>
<dbReference type="OrthoDB" id="9808936at2"/>
<comment type="caution">
    <text evidence="13">The sequence shown here is derived from an EMBL/GenBank/DDBJ whole genome shotgun (WGS) entry which is preliminary data.</text>
</comment>
<comment type="subcellular location">
    <subcellularLocation>
        <location evidence="10">Cell membrane</location>
        <topology evidence="10">Peripheral membrane protein</topology>
        <orientation evidence="10">Cytoplasmic side</orientation>
    </subcellularLocation>
</comment>
<keyword evidence="7 10" id="KW-0472">Membrane</keyword>
<gene>
    <name evidence="10 13" type="primary">murG</name>
    <name evidence="13" type="ORF">C1706_07480</name>
</gene>
<dbReference type="InterPro" id="IPR007235">
    <property type="entry name" value="Glyco_trans_28_C"/>
</dbReference>
<evidence type="ECO:0000256" key="10">
    <source>
        <dbReference type="HAMAP-Rule" id="MF_00033"/>
    </source>
</evidence>
<feature type="binding site" evidence="10">
    <location>
        <begin position="11"/>
        <end position="13"/>
    </location>
    <ligand>
        <name>UDP-N-acetyl-alpha-D-glucosamine</name>
        <dbReference type="ChEBI" id="CHEBI:57705"/>
    </ligand>
</feature>
<proteinExistence type="inferred from homology"/>
<keyword evidence="1 10" id="KW-1003">Cell membrane</keyword>
<dbReference type="GO" id="GO:0050511">
    <property type="term" value="F:undecaprenyldiphospho-muramoylpentapeptide beta-N-acetylglucosaminyltransferase activity"/>
    <property type="evidence" value="ECO:0007669"/>
    <property type="project" value="UniProtKB-UniRule"/>
</dbReference>
<feature type="binding site" evidence="10">
    <location>
        <position position="125"/>
    </location>
    <ligand>
        <name>UDP-N-acetyl-alpha-D-glucosamine</name>
        <dbReference type="ChEBI" id="CHEBI:57705"/>
    </ligand>
</feature>
<evidence type="ECO:0000313" key="13">
    <source>
        <dbReference type="EMBL" id="RXW32379.1"/>
    </source>
</evidence>
<evidence type="ECO:0000256" key="5">
    <source>
        <dbReference type="ARBA" id="ARBA00022960"/>
    </source>
</evidence>
<keyword evidence="6 10" id="KW-0573">Peptidoglycan synthesis</keyword>
<dbReference type="AlphaFoldDB" id="A0A4Q2EGI1"/>
<evidence type="ECO:0000256" key="6">
    <source>
        <dbReference type="ARBA" id="ARBA00022984"/>
    </source>
</evidence>
<dbReference type="GO" id="GO:0008360">
    <property type="term" value="P:regulation of cell shape"/>
    <property type="evidence" value="ECO:0007669"/>
    <property type="project" value="UniProtKB-KW"/>
</dbReference>
<dbReference type="GO" id="GO:0005975">
    <property type="term" value="P:carbohydrate metabolic process"/>
    <property type="evidence" value="ECO:0007669"/>
    <property type="project" value="InterPro"/>
</dbReference>
<keyword evidence="9 10" id="KW-0961">Cell wall biogenesis/degradation</keyword>
<evidence type="ECO:0000256" key="1">
    <source>
        <dbReference type="ARBA" id="ARBA00022475"/>
    </source>
</evidence>
<organism evidence="13 14">
    <name type="scientific">Propioniciclava flava</name>
    <dbReference type="NCBI Taxonomy" id="2072026"/>
    <lineage>
        <taxon>Bacteria</taxon>
        <taxon>Bacillati</taxon>
        <taxon>Actinomycetota</taxon>
        <taxon>Actinomycetes</taxon>
        <taxon>Propionibacteriales</taxon>
        <taxon>Propionibacteriaceae</taxon>
        <taxon>Propioniciclava</taxon>
    </lineage>
</organism>
<evidence type="ECO:0000259" key="11">
    <source>
        <dbReference type="Pfam" id="PF03033"/>
    </source>
</evidence>
<dbReference type="Gene3D" id="3.40.50.2000">
    <property type="entry name" value="Glycogen Phosphorylase B"/>
    <property type="match status" value="2"/>
</dbReference>
<accession>A0A4Q2EGI1</accession>